<feature type="chain" id="PRO_5003477790" evidence="1">
    <location>
        <begin position="24"/>
        <end position="330"/>
    </location>
</feature>
<name>G5H9H7_9BACT</name>
<keyword evidence="3" id="KW-1185">Reference proteome</keyword>
<accession>G5H9H7</accession>
<gene>
    <name evidence="2" type="ORF">HMPREF9450_02263</name>
</gene>
<keyword evidence="1" id="KW-0732">Signal</keyword>
<dbReference type="AlphaFoldDB" id="G5H9H7"/>
<organism evidence="2 3">
    <name type="scientific">Alistipes indistinctus YIT 12060</name>
    <dbReference type="NCBI Taxonomy" id="742725"/>
    <lineage>
        <taxon>Bacteria</taxon>
        <taxon>Pseudomonadati</taxon>
        <taxon>Bacteroidota</taxon>
        <taxon>Bacteroidia</taxon>
        <taxon>Bacteroidales</taxon>
        <taxon>Rikenellaceae</taxon>
        <taxon>Alistipes</taxon>
    </lineage>
</organism>
<dbReference type="Proteomes" id="UP000006008">
    <property type="component" value="Unassembled WGS sequence"/>
</dbReference>
<dbReference type="OrthoDB" id="9767116at2"/>
<dbReference type="STRING" id="742725.HMPREF9450_02263"/>
<protein>
    <submittedName>
        <fullName evidence="2">Uncharacterized protein</fullName>
    </submittedName>
</protein>
<dbReference type="PATRIC" id="fig|742725.3.peg.2331"/>
<dbReference type="HOGENOM" id="CLU_841009_0_0_10"/>
<evidence type="ECO:0000313" key="3">
    <source>
        <dbReference type="Proteomes" id="UP000006008"/>
    </source>
</evidence>
<comment type="caution">
    <text evidence="2">The sequence shown here is derived from an EMBL/GenBank/DDBJ whole genome shotgun (WGS) entry which is preliminary data.</text>
</comment>
<dbReference type="GeneID" id="92817068"/>
<dbReference type="EMBL" id="ADLD01000013">
    <property type="protein sequence ID" value="EHB92214.1"/>
    <property type="molecule type" value="Genomic_DNA"/>
</dbReference>
<evidence type="ECO:0000256" key="1">
    <source>
        <dbReference type="SAM" id="SignalP"/>
    </source>
</evidence>
<evidence type="ECO:0000313" key="2">
    <source>
        <dbReference type="EMBL" id="EHB92214.1"/>
    </source>
</evidence>
<feature type="signal peptide" evidence="1">
    <location>
        <begin position="1"/>
        <end position="23"/>
    </location>
</feature>
<dbReference type="RefSeq" id="WP_009135069.1">
    <property type="nucleotide sequence ID" value="NZ_CP102250.1"/>
</dbReference>
<proteinExistence type="predicted"/>
<sequence>MQKAIVFCFCLAETFFPASLSFAQNVQFRVTTDNTPMAYTYVFINQKAVGSTDTLGLFSISADSLQRGDTVSFRYIGTSGQSVVYDGSDRYDVTLMPAMLDEVTVTMRQPQKDLSKIARFVPCVNWYEELTGTLSISEITEIPAAKVYDGRLTLIYIPSTDRRPQMVGIGRFSPTFTSAPGEKSTFKAIQESIYAAFVHPRAYMNKKVRIYYDGESSDRQKTYSIVRPYLRGADNRQIRLYIDPATQFVRRASVFILNPNGSSLEIDANYALSTSRQQYYPEQVHAVITDSTQRTYEVTVSGMTLNTGNVKKYRKFQNDMLKTRQLPSIY</sequence>
<reference evidence="2 3" key="1">
    <citation type="submission" date="2011-08" db="EMBL/GenBank/DDBJ databases">
        <title>The Genome Sequence of Alistipes indistinctus YIT 12060.</title>
        <authorList>
            <consortium name="The Broad Institute Genome Sequencing Platform"/>
            <person name="Earl A."/>
            <person name="Ward D."/>
            <person name="Feldgarden M."/>
            <person name="Gevers D."/>
            <person name="Morotomi M."/>
            <person name="Young S.K."/>
            <person name="Zeng Q."/>
            <person name="Gargeya S."/>
            <person name="Fitzgerald M."/>
            <person name="Haas B."/>
            <person name="Abouelleil A."/>
            <person name="Alvarado L."/>
            <person name="Arachchi H.M."/>
            <person name="Berlin A."/>
            <person name="Brown A."/>
            <person name="Chapman S.B."/>
            <person name="Chen Z."/>
            <person name="Dunbar C."/>
            <person name="Freedman E."/>
            <person name="Gearin G."/>
            <person name="Gellesch M."/>
            <person name="Goldberg J."/>
            <person name="Griggs A."/>
            <person name="Gujja S."/>
            <person name="Heiman D."/>
            <person name="Howarth C."/>
            <person name="Larson L."/>
            <person name="Lui A."/>
            <person name="MacDonald P.J.P."/>
            <person name="Montmayeur A."/>
            <person name="Murphy C."/>
            <person name="Neiman D."/>
            <person name="Pearson M."/>
            <person name="Priest M."/>
            <person name="Roberts A."/>
            <person name="Saif S."/>
            <person name="Shea T."/>
            <person name="Shenoy N."/>
            <person name="Sisk P."/>
            <person name="Stolte C."/>
            <person name="Sykes S."/>
            <person name="Wortman J."/>
            <person name="Nusbaum C."/>
            <person name="Birren B."/>
        </authorList>
    </citation>
    <scope>NUCLEOTIDE SEQUENCE [LARGE SCALE GENOMIC DNA]</scope>
    <source>
        <strain evidence="2 3">YIT 12060</strain>
    </source>
</reference>